<sequence length="105" mass="11844">MLLLSQLGLTSVLLSTKFISLVIHVYSSMDYARKLFDTMSQRDVFLWNAMIKGYADVGPCQEAVTLFKDMHQTGFLPDNHTFPSVVRSCSVISAFREGTEVHCFC</sequence>
<evidence type="ECO:0000313" key="3">
    <source>
        <dbReference type="EMBL" id="OAY40625.1"/>
    </source>
</evidence>
<accession>A0A2C9V9A7</accession>
<reference evidence="4" key="1">
    <citation type="journal article" date="2016" name="Nat. Biotechnol.">
        <title>Sequencing wild and cultivated cassava and related species reveals extensive interspecific hybridization and genetic diversity.</title>
        <authorList>
            <person name="Bredeson J.V."/>
            <person name="Lyons J.B."/>
            <person name="Prochnik S.E."/>
            <person name="Wu G.A."/>
            <person name="Ha C.M."/>
            <person name="Edsinger-Gonzales E."/>
            <person name="Grimwood J."/>
            <person name="Schmutz J."/>
            <person name="Rabbi I.Y."/>
            <person name="Egesi C."/>
            <person name="Nauluvula P."/>
            <person name="Lebot V."/>
            <person name="Ndunguru J."/>
            <person name="Mkamilo G."/>
            <person name="Bart R.S."/>
            <person name="Setter T.L."/>
            <person name="Gleadow R.M."/>
            <person name="Kulakow P."/>
            <person name="Ferguson M.E."/>
            <person name="Rounsley S."/>
            <person name="Rokhsar D.S."/>
        </authorList>
    </citation>
    <scope>NUCLEOTIDE SEQUENCE [LARGE SCALE GENOMIC DNA]</scope>
    <source>
        <strain evidence="4">cv. AM560-2</strain>
    </source>
</reference>
<feature type="repeat" description="PPR" evidence="2">
    <location>
        <begin position="43"/>
        <end position="77"/>
    </location>
</feature>
<keyword evidence="1" id="KW-0677">Repeat</keyword>
<dbReference type="NCBIfam" id="TIGR00756">
    <property type="entry name" value="PPR"/>
    <property type="match status" value="1"/>
</dbReference>
<dbReference type="STRING" id="3983.A0A2C9V9A7"/>
<dbReference type="Gramene" id="Manes.09G037000.1.v8.1">
    <property type="protein sequence ID" value="Manes.09G037000.1.v8.1.CDS.1"/>
    <property type="gene ID" value="Manes.09G037000.v8.1"/>
</dbReference>
<protein>
    <recommendedName>
        <fullName evidence="5">Pentatricopeptide repeat-containing protein</fullName>
    </recommendedName>
</protein>
<dbReference type="PROSITE" id="PS51375">
    <property type="entry name" value="PPR"/>
    <property type="match status" value="1"/>
</dbReference>
<dbReference type="GO" id="GO:0003723">
    <property type="term" value="F:RNA binding"/>
    <property type="evidence" value="ECO:0007669"/>
    <property type="project" value="InterPro"/>
</dbReference>
<dbReference type="Proteomes" id="UP000091857">
    <property type="component" value="Chromosome 9"/>
</dbReference>
<gene>
    <name evidence="3" type="ORF">MANES_09G037000v8</name>
</gene>
<dbReference type="GO" id="GO:0009451">
    <property type="term" value="P:RNA modification"/>
    <property type="evidence" value="ECO:0007669"/>
    <property type="project" value="InterPro"/>
</dbReference>
<dbReference type="Pfam" id="PF13041">
    <property type="entry name" value="PPR_2"/>
    <property type="match status" value="1"/>
</dbReference>
<dbReference type="InterPro" id="IPR002885">
    <property type="entry name" value="PPR_rpt"/>
</dbReference>
<dbReference type="OMA" id="RNIVTWI"/>
<name>A0A2C9V9A7_MANES</name>
<evidence type="ECO:0000256" key="2">
    <source>
        <dbReference type="PROSITE-ProRule" id="PRU00708"/>
    </source>
</evidence>
<organism evidence="3 4">
    <name type="scientific">Manihot esculenta</name>
    <name type="common">Cassava</name>
    <name type="synonym">Jatropha manihot</name>
    <dbReference type="NCBI Taxonomy" id="3983"/>
    <lineage>
        <taxon>Eukaryota</taxon>
        <taxon>Viridiplantae</taxon>
        <taxon>Streptophyta</taxon>
        <taxon>Embryophyta</taxon>
        <taxon>Tracheophyta</taxon>
        <taxon>Spermatophyta</taxon>
        <taxon>Magnoliopsida</taxon>
        <taxon>eudicotyledons</taxon>
        <taxon>Gunneridae</taxon>
        <taxon>Pentapetalae</taxon>
        <taxon>rosids</taxon>
        <taxon>fabids</taxon>
        <taxon>Malpighiales</taxon>
        <taxon>Euphorbiaceae</taxon>
        <taxon>Crotonoideae</taxon>
        <taxon>Manihoteae</taxon>
        <taxon>Manihot</taxon>
    </lineage>
</organism>
<evidence type="ECO:0000256" key="1">
    <source>
        <dbReference type="ARBA" id="ARBA00022737"/>
    </source>
</evidence>
<dbReference type="InterPro" id="IPR046960">
    <property type="entry name" value="PPR_At4g14850-like_plant"/>
</dbReference>
<dbReference type="PANTHER" id="PTHR47926">
    <property type="entry name" value="PENTATRICOPEPTIDE REPEAT-CONTAINING PROTEIN"/>
    <property type="match status" value="1"/>
</dbReference>
<dbReference type="Gene3D" id="1.25.40.10">
    <property type="entry name" value="Tetratricopeptide repeat domain"/>
    <property type="match status" value="1"/>
</dbReference>
<dbReference type="PANTHER" id="PTHR47926:SF454">
    <property type="entry name" value="REPEAT-CONTAINING PROTEIN, PUTATIVE-RELATED"/>
    <property type="match status" value="1"/>
</dbReference>
<keyword evidence="4" id="KW-1185">Reference proteome</keyword>
<evidence type="ECO:0008006" key="5">
    <source>
        <dbReference type="Google" id="ProtNLM"/>
    </source>
</evidence>
<evidence type="ECO:0000313" key="4">
    <source>
        <dbReference type="Proteomes" id="UP000091857"/>
    </source>
</evidence>
<proteinExistence type="predicted"/>
<dbReference type="InterPro" id="IPR011990">
    <property type="entry name" value="TPR-like_helical_dom_sf"/>
</dbReference>
<dbReference type="EMBL" id="CM004395">
    <property type="protein sequence ID" value="OAY40625.1"/>
    <property type="molecule type" value="Genomic_DNA"/>
</dbReference>
<comment type="caution">
    <text evidence="3">The sequence shown here is derived from an EMBL/GenBank/DDBJ whole genome shotgun (WGS) entry which is preliminary data.</text>
</comment>
<dbReference type="AlphaFoldDB" id="A0A2C9V9A7"/>